<proteinExistence type="predicted"/>
<reference evidence="1" key="1">
    <citation type="journal article" date="2023" name="G3 (Bethesda)">
        <title>Whole genome assemblies of Zophobas morio and Tenebrio molitor.</title>
        <authorList>
            <person name="Kaur S."/>
            <person name="Stinson S.A."/>
            <person name="diCenzo G.C."/>
        </authorList>
    </citation>
    <scope>NUCLEOTIDE SEQUENCE</scope>
    <source>
        <strain evidence="1">QUZm001</strain>
    </source>
</reference>
<dbReference type="AlphaFoldDB" id="A0AA38HQ19"/>
<sequence length="89" mass="10613">MREFANVFISFHSMGWYLLTRMRLKSTCCNVGSWSWLPRPDPEPSEAIHSGRSRRKFYPDAGRFRMIGVLIDCRHLRIDIWNVQRFPVL</sequence>
<gene>
    <name evidence="1" type="ORF">Zmor_027881</name>
</gene>
<protein>
    <submittedName>
        <fullName evidence="1">Uncharacterized protein</fullName>
    </submittedName>
</protein>
<keyword evidence="2" id="KW-1185">Reference proteome</keyword>
<comment type="caution">
    <text evidence="1">The sequence shown here is derived from an EMBL/GenBank/DDBJ whole genome shotgun (WGS) entry which is preliminary data.</text>
</comment>
<organism evidence="1 2">
    <name type="scientific">Zophobas morio</name>
    <dbReference type="NCBI Taxonomy" id="2755281"/>
    <lineage>
        <taxon>Eukaryota</taxon>
        <taxon>Metazoa</taxon>
        <taxon>Ecdysozoa</taxon>
        <taxon>Arthropoda</taxon>
        <taxon>Hexapoda</taxon>
        <taxon>Insecta</taxon>
        <taxon>Pterygota</taxon>
        <taxon>Neoptera</taxon>
        <taxon>Endopterygota</taxon>
        <taxon>Coleoptera</taxon>
        <taxon>Polyphaga</taxon>
        <taxon>Cucujiformia</taxon>
        <taxon>Tenebrionidae</taxon>
        <taxon>Zophobas</taxon>
    </lineage>
</organism>
<dbReference type="Proteomes" id="UP001168821">
    <property type="component" value="Unassembled WGS sequence"/>
</dbReference>
<evidence type="ECO:0000313" key="1">
    <source>
        <dbReference type="EMBL" id="KAJ3641371.1"/>
    </source>
</evidence>
<evidence type="ECO:0000313" key="2">
    <source>
        <dbReference type="Proteomes" id="UP001168821"/>
    </source>
</evidence>
<accession>A0AA38HQ19</accession>
<name>A0AA38HQ19_9CUCU</name>
<dbReference type="EMBL" id="JALNTZ010000009">
    <property type="protein sequence ID" value="KAJ3641371.1"/>
    <property type="molecule type" value="Genomic_DNA"/>
</dbReference>